<proteinExistence type="predicted"/>
<keyword evidence="2 3" id="KW-0378">Hydrolase</keyword>
<dbReference type="EMBL" id="JBHSOG010000044">
    <property type="protein sequence ID" value="MFC5769937.1"/>
    <property type="molecule type" value="Genomic_DNA"/>
</dbReference>
<dbReference type="Pfam" id="PF10503">
    <property type="entry name" value="Esterase_PHB"/>
    <property type="match status" value="1"/>
</dbReference>
<gene>
    <name evidence="3" type="ORF">ACFPTN_11180</name>
</gene>
<dbReference type="PANTHER" id="PTHR43037:SF1">
    <property type="entry name" value="BLL1128 PROTEIN"/>
    <property type="match status" value="1"/>
</dbReference>
<dbReference type="SUPFAM" id="SSF53474">
    <property type="entry name" value="alpha/beta-Hydrolases"/>
    <property type="match status" value="1"/>
</dbReference>
<dbReference type="InterPro" id="IPR029058">
    <property type="entry name" value="AB_hydrolase_fold"/>
</dbReference>
<comment type="caution">
    <text evidence="3">The sequence shown here is derived from an EMBL/GenBank/DDBJ whole genome shotgun (WGS) entry which is preliminary data.</text>
</comment>
<dbReference type="Proteomes" id="UP001595974">
    <property type="component" value="Unassembled WGS sequence"/>
</dbReference>
<keyword evidence="1" id="KW-0732">Signal</keyword>
<dbReference type="InterPro" id="IPR010126">
    <property type="entry name" value="Esterase_phb"/>
</dbReference>
<sequence length="339" mass="35557">MTKRRTSRSPLGGALRRAMTAMARAGLRAGGRMAGEVAGSLAKQAVDAAAARLRPPPGPGDWITGQAIGAGGARRYFLFRPPGVSNAERLPLMVMLHGCGQTAASFARSTRMNRLAVQGRFLVLYPEQDRRVNPQGCWDWYGTVTRQAHAEASTLMAAVDQVCLLYPVDRTAVAVAGLSAGAGMAALLGTLHPERFRAVVMHSGVAPGAAHSAVSALAAMGGRREPELPAAAQSLPPLLVIQGDRDRVVAPANGIAAAQSWAAAAGAAAAEPRALRRGKRHPAMVTDFKLKKRLVASLCLVEGLGHAWSGGDARQPFSDARGPDASKMAWAFVARQLDR</sequence>
<evidence type="ECO:0000256" key="1">
    <source>
        <dbReference type="ARBA" id="ARBA00022729"/>
    </source>
</evidence>
<dbReference type="InterPro" id="IPR050955">
    <property type="entry name" value="Plant_Biomass_Hydrol_Est"/>
</dbReference>
<protein>
    <submittedName>
        <fullName evidence="3">Alpha/beta hydrolase family esterase</fullName>
    </submittedName>
</protein>
<reference evidence="4" key="1">
    <citation type="journal article" date="2019" name="Int. J. Syst. Evol. Microbiol.">
        <title>The Global Catalogue of Microorganisms (GCM) 10K type strain sequencing project: providing services to taxonomists for standard genome sequencing and annotation.</title>
        <authorList>
            <consortium name="The Broad Institute Genomics Platform"/>
            <consortium name="The Broad Institute Genome Sequencing Center for Infectious Disease"/>
            <person name="Wu L."/>
            <person name="Ma J."/>
        </authorList>
    </citation>
    <scope>NUCLEOTIDE SEQUENCE [LARGE SCALE GENOMIC DNA]</scope>
    <source>
        <strain evidence="4">SHR3</strain>
    </source>
</reference>
<evidence type="ECO:0000313" key="4">
    <source>
        <dbReference type="Proteomes" id="UP001595974"/>
    </source>
</evidence>
<name>A0ABW1ARK6_9RHOO</name>
<dbReference type="RefSeq" id="WP_096450381.1">
    <property type="nucleotide sequence ID" value="NZ_JBHSOG010000044.1"/>
</dbReference>
<dbReference type="Gene3D" id="3.40.50.1820">
    <property type="entry name" value="alpha/beta hydrolase"/>
    <property type="match status" value="1"/>
</dbReference>
<accession>A0ABW1ARK6</accession>
<dbReference type="GO" id="GO:0016787">
    <property type="term" value="F:hydrolase activity"/>
    <property type="evidence" value="ECO:0007669"/>
    <property type="project" value="UniProtKB-KW"/>
</dbReference>
<organism evidence="3 4">
    <name type="scientific">Thauera sinica</name>
    <dbReference type="NCBI Taxonomy" id="2665146"/>
    <lineage>
        <taxon>Bacteria</taxon>
        <taxon>Pseudomonadati</taxon>
        <taxon>Pseudomonadota</taxon>
        <taxon>Betaproteobacteria</taxon>
        <taxon>Rhodocyclales</taxon>
        <taxon>Zoogloeaceae</taxon>
        <taxon>Thauera</taxon>
    </lineage>
</organism>
<dbReference type="PANTHER" id="PTHR43037">
    <property type="entry name" value="UNNAMED PRODUCT-RELATED"/>
    <property type="match status" value="1"/>
</dbReference>
<keyword evidence="4" id="KW-1185">Reference proteome</keyword>
<evidence type="ECO:0000313" key="3">
    <source>
        <dbReference type="EMBL" id="MFC5769937.1"/>
    </source>
</evidence>
<evidence type="ECO:0000256" key="2">
    <source>
        <dbReference type="ARBA" id="ARBA00022801"/>
    </source>
</evidence>